<sequence>MDSVGFENVAVNSTHEEWALLGPSWKNVYRNAMLEAFRNLAFVVIKWKDQDIENLSQNLGRKLRNHMVERLCGCGVNVEKPSARKQIVI</sequence>
<dbReference type="Pfam" id="PF01352">
    <property type="entry name" value="KRAB"/>
    <property type="match status" value="1"/>
</dbReference>
<dbReference type="InterPro" id="IPR036051">
    <property type="entry name" value="KRAB_dom_sf"/>
</dbReference>
<feature type="domain" description="KRAB" evidence="1">
    <location>
        <begin position="4"/>
        <end position="89"/>
    </location>
</feature>
<dbReference type="CDD" id="cd07765">
    <property type="entry name" value="KRAB_A-box"/>
    <property type="match status" value="1"/>
</dbReference>
<proteinExistence type="predicted"/>
<accession>A0A8C9HJ09</accession>
<protein>
    <recommendedName>
        <fullName evidence="1">KRAB domain-containing protein</fullName>
    </recommendedName>
</protein>
<keyword evidence="3" id="KW-1185">Reference proteome</keyword>
<dbReference type="Gene3D" id="6.10.140.140">
    <property type="match status" value="1"/>
</dbReference>
<dbReference type="SUPFAM" id="SSF109640">
    <property type="entry name" value="KRAB domain (Kruppel-associated box)"/>
    <property type="match status" value="1"/>
</dbReference>
<dbReference type="Ensembl" id="ENSPTET00000030228.1">
    <property type="protein sequence ID" value="ENSPTEP00000020872.1"/>
    <property type="gene ID" value="ENSPTEG00000022031.1"/>
</dbReference>
<dbReference type="Proteomes" id="UP000694416">
    <property type="component" value="Unplaced"/>
</dbReference>
<evidence type="ECO:0000313" key="3">
    <source>
        <dbReference type="Proteomes" id="UP000694416"/>
    </source>
</evidence>
<dbReference type="SMART" id="SM00349">
    <property type="entry name" value="KRAB"/>
    <property type="match status" value="1"/>
</dbReference>
<name>A0A8C9HJ09_9PRIM</name>
<evidence type="ECO:0000259" key="1">
    <source>
        <dbReference type="PROSITE" id="PS50805"/>
    </source>
</evidence>
<reference evidence="2" key="2">
    <citation type="submission" date="2025-09" db="UniProtKB">
        <authorList>
            <consortium name="Ensembl"/>
        </authorList>
    </citation>
    <scope>IDENTIFICATION</scope>
</reference>
<reference evidence="2" key="1">
    <citation type="submission" date="2025-08" db="UniProtKB">
        <authorList>
            <consortium name="Ensembl"/>
        </authorList>
    </citation>
    <scope>IDENTIFICATION</scope>
</reference>
<evidence type="ECO:0000313" key="2">
    <source>
        <dbReference type="Ensembl" id="ENSPTEP00000020872.1"/>
    </source>
</evidence>
<dbReference type="PROSITE" id="PS50805">
    <property type="entry name" value="KRAB"/>
    <property type="match status" value="1"/>
</dbReference>
<organism evidence="2 3">
    <name type="scientific">Piliocolobus tephrosceles</name>
    <name type="common">Ugandan red Colobus</name>
    <dbReference type="NCBI Taxonomy" id="591936"/>
    <lineage>
        <taxon>Eukaryota</taxon>
        <taxon>Metazoa</taxon>
        <taxon>Chordata</taxon>
        <taxon>Craniata</taxon>
        <taxon>Vertebrata</taxon>
        <taxon>Euteleostomi</taxon>
        <taxon>Mammalia</taxon>
        <taxon>Eutheria</taxon>
        <taxon>Euarchontoglires</taxon>
        <taxon>Primates</taxon>
        <taxon>Haplorrhini</taxon>
        <taxon>Catarrhini</taxon>
        <taxon>Cercopithecidae</taxon>
        <taxon>Colobinae</taxon>
        <taxon>Piliocolobus</taxon>
    </lineage>
</organism>
<dbReference type="InterPro" id="IPR001909">
    <property type="entry name" value="KRAB"/>
</dbReference>
<dbReference type="AlphaFoldDB" id="A0A8C9HJ09"/>
<dbReference type="GO" id="GO:0006355">
    <property type="term" value="P:regulation of DNA-templated transcription"/>
    <property type="evidence" value="ECO:0007669"/>
    <property type="project" value="InterPro"/>
</dbReference>